<evidence type="ECO:0000259" key="4">
    <source>
        <dbReference type="PROSITE" id="PS50893"/>
    </source>
</evidence>
<comment type="caution">
    <text evidence="5">The sequence shown here is derived from an EMBL/GenBank/DDBJ whole genome shotgun (WGS) entry which is preliminary data.</text>
</comment>
<reference evidence="6" key="1">
    <citation type="journal article" date="2019" name="Int. J. Syst. Evol. Microbiol.">
        <title>The Global Catalogue of Microorganisms (GCM) 10K type strain sequencing project: providing services to taxonomists for standard genome sequencing and annotation.</title>
        <authorList>
            <consortium name="The Broad Institute Genomics Platform"/>
            <consortium name="The Broad Institute Genome Sequencing Center for Infectious Disease"/>
            <person name="Wu L."/>
            <person name="Ma J."/>
        </authorList>
    </citation>
    <scope>NUCLEOTIDE SEQUENCE [LARGE SCALE GENOMIC DNA]</scope>
    <source>
        <strain evidence="6">JCM 18326</strain>
    </source>
</reference>
<dbReference type="InterPro" id="IPR017871">
    <property type="entry name" value="ABC_transporter-like_CS"/>
</dbReference>
<sequence>MIQLNNLQKEYKGKLVLDIPSLTLEKGELLGLVGNNGAGKTTLLSLVLDLIQPSQGEVLSNGIGVAMSEHWKVYTAAYLDENFLITHLTPMEYLRFVGRLHDLNKADVEAFLEREKGFMAEDLLYGTTMIRDLSKGNKVKVGILSVLLSSPALLVLDEPYVNLDPSSQAWLVKRLKKANEEGTTVLLSSHDLNHVAKLSTRIVLLEEGKVVEDMQTDDHLLDRLEQYFNV</sequence>
<dbReference type="PANTHER" id="PTHR42939">
    <property type="entry name" value="ABC TRANSPORTER ATP-BINDING PROTEIN ALBC-RELATED"/>
    <property type="match status" value="1"/>
</dbReference>
<keyword evidence="1" id="KW-0813">Transport</keyword>
<keyword evidence="6" id="KW-1185">Reference proteome</keyword>
<dbReference type="InterPro" id="IPR051782">
    <property type="entry name" value="ABC_Transporter_VariousFunc"/>
</dbReference>
<proteinExistence type="predicted"/>
<dbReference type="RefSeq" id="WP_345368814.1">
    <property type="nucleotide sequence ID" value="NZ_BAABJX010000009.1"/>
</dbReference>
<dbReference type="CDD" id="cd03230">
    <property type="entry name" value="ABC_DR_subfamily_A"/>
    <property type="match status" value="1"/>
</dbReference>
<dbReference type="PANTHER" id="PTHR42939:SF1">
    <property type="entry name" value="ABC TRANSPORTER ATP-BINDING PROTEIN ALBC-RELATED"/>
    <property type="match status" value="1"/>
</dbReference>
<dbReference type="PROSITE" id="PS50893">
    <property type="entry name" value="ABC_TRANSPORTER_2"/>
    <property type="match status" value="1"/>
</dbReference>
<dbReference type="InterPro" id="IPR027417">
    <property type="entry name" value="P-loop_NTPase"/>
</dbReference>
<evidence type="ECO:0000313" key="6">
    <source>
        <dbReference type="Proteomes" id="UP001500298"/>
    </source>
</evidence>
<evidence type="ECO:0000313" key="5">
    <source>
        <dbReference type="EMBL" id="GAA4823045.1"/>
    </source>
</evidence>
<protein>
    <submittedName>
        <fullName evidence="5">ABC transporter ATP-binding protein</fullName>
    </submittedName>
</protein>
<evidence type="ECO:0000256" key="1">
    <source>
        <dbReference type="ARBA" id="ARBA00022448"/>
    </source>
</evidence>
<gene>
    <name evidence="5" type="ORF">GCM10023331_04320</name>
</gene>
<dbReference type="InterPro" id="IPR003439">
    <property type="entry name" value="ABC_transporter-like_ATP-bd"/>
</dbReference>
<organism evidence="5 6">
    <name type="scientific">Algivirga pacifica</name>
    <dbReference type="NCBI Taxonomy" id="1162670"/>
    <lineage>
        <taxon>Bacteria</taxon>
        <taxon>Pseudomonadati</taxon>
        <taxon>Bacteroidota</taxon>
        <taxon>Cytophagia</taxon>
        <taxon>Cytophagales</taxon>
        <taxon>Flammeovirgaceae</taxon>
        <taxon>Algivirga</taxon>
    </lineage>
</organism>
<dbReference type="Gene3D" id="3.40.50.300">
    <property type="entry name" value="P-loop containing nucleotide triphosphate hydrolases"/>
    <property type="match status" value="1"/>
</dbReference>
<dbReference type="InterPro" id="IPR003593">
    <property type="entry name" value="AAA+_ATPase"/>
</dbReference>
<dbReference type="Pfam" id="PF00005">
    <property type="entry name" value="ABC_tran"/>
    <property type="match status" value="1"/>
</dbReference>
<dbReference type="PROSITE" id="PS00211">
    <property type="entry name" value="ABC_TRANSPORTER_1"/>
    <property type="match status" value="1"/>
</dbReference>
<evidence type="ECO:0000256" key="3">
    <source>
        <dbReference type="ARBA" id="ARBA00022840"/>
    </source>
</evidence>
<name>A0ABP9D288_9BACT</name>
<dbReference type="EMBL" id="BAABJX010000009">
    <property type="protein sequence ID" value="GAA4823045.1"/>
    <property type="molecule type" value="Genomic_DNA"/>
</dbReference>
<evidence type="ECO:0000256" key="2">
    <source>
        <dbReference type="ARBA" id="ARBA00022741"/>
    </source>
</evidence>
<dbReference type="Proteomes" id="UP001500298">
    <property type="component" value="Unassembled WGS sequence"/>
</dbReference>
<feature type="domain" description="ABC transporter" evidence="4">
    <location>
        <begin position="2"/>
        <end position="230"/>
    </location>
</feature>
<dbReference type="SUPFAM" id="SSF52540">
    <property type="entry name" value="P-loop containing nucleoside triphosphate hydrolases"/>
    <property type="match status" value="1"/>
</dbReference>
<dbReference type="GO" id="GO:0005524">
    <property type="term" value="F:ATP binding"/>
    <property type="evidence" value="ECO:0007669"/>
    <property type="project" value="UniProtKB-KW"/>
</dbReference>
<accession>A0ABP9D288</accession>
<dbReference type="SMART" id="SM00382">
    <property type="entry name" value="AAA"/>
    <property type="match status" value="1"/>
</dbReference>
<keyword evidence="2" id="KW-0547">Nucleotide-binding</keyword>
<keyword evidence="3 5" id="KW-0067">ATP-binding</keyword>